<keyword evidence="6" id="KW-0175">Coiled coil</keyword>
<evidence type="ECO:0000256" key="3">
    <source>
        <dbReference type="ARBA" id="ARBA00022692"/>
    </source>
</evidence>
<dbReference type="EMBL" id="JAPQFJ010000012">
    <property type="protein sequence ID" value="MCY6959375.1"/>
    <property type="molecule type" value="Genomic_DNA"/>
</dbReference>
<dbReference type="SUPFAM" id="SSF56954">
    <property type="entry name" value="Outer membrane efflux proteins (OEP)"/>
    <property type="match status" value="1"/>
</dbReference>
<gene>
    <name evidence="8" type="ORF">OW729_12225</name>
</gene>
<keyword evidence="2" id="KW-1134">Transmembrane beta strand</keyword>
<proteinExistence type="predicted"/>
<comment type="subcellular location">
    <subcellularLocation>
        <location evidence="1">Cell outer membrane</location>
    </subcellularLocation>
</comment>
<feature type="chain" id="PRO_5046742874" evidence="7">
    <location>
        <begin position="30"/>
        <end position="502"/>
    </location>
</feature>
<dbReference type="PANTHER" id="PTHR30026:SF20">
    <property type="entry name" value="OUTER MEMBRANE PROTEIN TOLC"/>
    <property type="match status" value="1"/>
</dbReference>
<sequence length="502" mass="57568">MKNKKSILKILILSITSIFLGGAVLSTSAATSKNTFKLSKEEAVKLAMKNNNDLKRLETGLNTLDRKFKKYKDLSKDAEDAKDAFEEYKAAYKKINSEEFKNLKKQLESTVQGYAEAQKNLTQLEEQLKTIPNTEENKDKIAAIKAGIEKAKAIIDKINQSLAEKGTDIDTMNKKYAELQAELAKFEAGKAKLIAMGLADKETGAPKQLTSKEEYNIFIKPRDIPWYTVQCMIQKTVKKRELANETVDFKIKEAYDNLLYAEEGYNLKKQLYDRMLKGYNDLVKSYEVGMSSELQKNLTKIELDKTKLDLDNLKRNIENGQIQFKKTLGIDLKEEVQLSDNLNNSIKEPQKYESYLSSALNNRSEIHDCKVDLEEKKRTFDIIKDYFDDDDYEWLNAEKELDEADVALDDNKKNVKENIQNAYLDVIQKKRQIDLAVKNMDKAKQQLESAKKAYEAETKPISLIWDAELGLNKAQMDHNTALRNYNIALYKLEKASKVGPKY</sequence>
<keyword evidence="4" id="KW-0472">Membrane</keyword>
<dbReference type="Proteomes" id="UP001144612">
    <property type="component" value="Unassembled WGS sequence"/>
</dbReference>
<protein>
    <submittedName>
        <fullName evidence="8">TolC family protein</fullName>
    </submittedName>
</protein>
<feature type="signal peptide" evidence="7">
    <location>
        <begin position="1"/>
        <end position="29"/>
    </location>
</feature>
<dbReference type="Gene3D" id="1.20.1600.10">
    <property type="entry name" value="Outer membrane efflux proteins (OEP)"/>
    <property type="match status" value="2"/>
</dbReference>
<dbReference type="Gene3D" id="1.10.287.1490">
    <property type="match status" value="1"/>
</dbReference>
<keyword evidence="7" id="KW-0732">Signal</keyword>
<evidence type="ECO:0000256" key="4">
    <source>
        <dbReference type="ARBA" id="ARBA00023136"/>
    </source>
</evidence>
<evidence type="ECO:0000256" key="2">
    <source>
        <dbReference type="ARBA" id="ARBA00022452"/>
    </source>
</evidence>
<organism evidence="8 9">
    <name type="scientific">Clostridium brassicae</name>
    <dbReference type="NCBI Taxonomy" id="2999072"/>
    <lineage>
        <taxon>Bacteria</taxon>
        <taxon>Bacillati</taxon>
        <taxon>Bacillota</taxon>
        <taxon>Clostridia</taxon>
        <taxon>Eubacteriales</taxon>
        <taxon>Clostridiaceae</taxon>
        <taxon>Clostridium</taxon>
    </lineage>
</organism>
<comment type="caution">
    <text evidence="8">The sequence shown here is derived from an EMBL/GenBank/DDBJ whole genome shotgun (WGS) entry which is preliminary data.</text>
</comment>
<dbReference type="InterPro" id="IPR051906">
    <property type="entry name" value="TolC-like"/>
</dbReference>
<keyword evidence="5" id="KW-0998">Cell outer membrane</keyword>
<dbReference type="RefSeq" id="WP_268061803.1">
    <property type="nucleotide sequence ID" value="NZ_JAPQFJ010000012.1"/>
</dbReference>
<keyword evidence="3" id="KW-0812">Transmembrane</keyword>
<evidence type="ECO:0000256" key="5">
    <source>
        <dbReference type="ARBA" id="ARBA00023237"/>
    </source>
</evidence>
<evidence type="ECO:0000256" key="7">
    <source>
        <dbReference type="SAM" id="SignalP"/>
    </source>
</evidence>
<evidence type="ECO:0000313" key="9">
    <source>
        <dbReference type="Proteomes" id="UP001144612"/>
    </source>
</evidence>
<evidence type="ECO:0000256" key="6">
    <source>
        <dbReference type="SAM" id="Coils"/>
    </source>
</evidence>
<dbReference type="PANTHER" id="PTHR30026">
    <property type="entry name" value="OUTER MEMBRANE PROTEIN TOLC"/>
    <property type="match status" value="1"/>
</dbReference>
<feature type="coiled-coil region" evidence="6">
    <location>
        <begin position="162"/>
        <end position="196"/>
    </location>
</feature>
<evidence type="ECO:0000256" key="1">
    <source>
        <dbReference type="ARBA" id="ARBA00004442"/>
    </source>
</evidence>
<reference evidence="8" key="1">
    <citation type="submission" date="2022-12" db="EMBL/GenBank/DDBJ databases">
        <title>Clostridium sp. nov., isolated from industrial wastewater.</title>
        <authorList>
            <person name="Jiayan W."/>
        </authorList>
    </citation>
    <scope>NUCLEOTIDE SEQUENCE</scope>
    <source>
        <strain evidence="8">ZC22-4</strain>
    </source>
</reference>
<feature type="coiled-coil region" evidence="6">
    <location>
        <begin position="54"/>
        <end position="134"/>
    </location>
</feature>
<accession>A0ABT4DAR2</accession>
<evidence type="ECO:0000313" key="8">
    <source>
        <dbReference type="EMBL" id="MCY6959375.1"/>
    </source>
</evidence>
<feature type="coiled-coil region" evidence="6">
    <location>
        <begin position="426"/>
        <end position="457"/>
    </location>
</feature>
<name>A0ABT4DAR2_9CLOT</name>
<feature type="coiled-coil region" evidence="6">
    <location>
        <begin position="296"/>
        <end position="323"/>
    </location>
</feature>
<keyword evidence="9" id="KW-1185">Reference proteome</keyword>